<dbReference type="PANTHER" id="PTHR47338">
    <property type="entry name" value="ZN(II)2CYS6 TRANSCRIPTION FACTOR (EUROFUNG)-RELATED"/>
    <property type="match status" value="1"/>
</dbReference>
<dbReference type="SMART" id="SM00906">
    <property type="entry name" value="Fungal_trans"/>
    <property type="match status" value="1"/>
</dbReference>
<keyword evidence="5" id="KW-0804">Transcription</keyword>
<keyword evidence="6" id="KW-0539">Nucleus</keyword>
<sequence length="622" mass="69397">MSDDTTTATKGRRQNKGLACEECRSRKLRCDMNQPQCGTCNNLGVPCVTNTARRPRGPRKGHVKILRSRIASLERLLQESSEGQTGYGPGHVEPTLKVFDADHSVKVNIAEEPTKQDNTVQVRGSSEECAAYHMEAQSMELPKWPSMAPLLDVDSEWAKPIGSLPDSTYFSSEPTPPSNISNPLSSTWPLEADMSPLDLGAQALTPKFLASQLPLQLSPLELADLDDLFFERAYPFAPIINQQRYYARAAKELDSSEPFTCLQYAIRTLAASMGSQFKGILPLLYTHTCCTLDAWEQNVPNEALPIELAQARLLLAIYEILKINPKKGWISAGRCFHLVHLVKLDQIDNPNAWQSPALSWVEIEERRRTFWTAYALDRYGNLVNGLPLTLNDEMILTRLPAPEAAFQCQRSVNTDFLAPAIAKKSEKQLSPYAKSIVILSVFARCLCHRNQCHVERIIEPTSQEFLVRHRVLDSILSHEVQTKLSTDQDPCDPTLLFIDMLTQAAVLILFTALNSAPEPTNTYRDIYKVYEKKASKAVERMRYQAQKLAQLGCFKVHPFTSIALFICAEFARSCKGLNQNTTTDFNALSAALSNLAPANSLARMLELELQGTPEVASVIRGL</sequence>
<evidence type="ECO:0000256" key="5">
    <source>
        <dbReference type="ARBA" id="ARBA00023163"/>
    </source>
</evidence>
<dbReference type="Pfam" id="PF04082">
    <property type="entry name" value="Fungal_trans"/>
    <property type="match status" value="1"/>
</dbReference>
<comment type="subcellular location">
    <subcellularLocation>
        <location evidence="1">Nucleus</location>
    </subcellularLocation>
</comment>
<dbReference type="InterPro" id="IPR007219">
    <property type="entry name" value="XnlR_reg_dom"/>
</dbReference>
<protein>
    <recommendedName>
        <fullName evidence="7">Zn(2)-C6 fungal-type domain-containing protein</fullName>
    </recommendedName>
</protein>
<dbReference type="CDD" id="cd12148">
    <property type="entry name" value="fungal_TF_MHR"/>
    <property type="match status" value="1"/>
</dbReference>
<keyword evidence="4" id="KW-0238">DNA-binding</keyword>
<organism evidence="8">
    <name type="scientific">Petromyces alliaceus</name>
    <name type="common">Aspergillus alliaceus</name>
    <dbReference type="NCBI Taxonomy" id="209559"/>
    <lineage>
        <taxon>Eukaryota</taxon>
        <taxon>Fungi</taxon>
        <taxon>Dikarya</taxon>
        <taxon>Ascomycota</taxon>
        <taxon>Pezizomycotina</taxon>
        <taxon>Eurotiomycetes</taxon>
        <taxon>Eurotiomycetidae</taxon>
        <taxon>Eurotiales</taxon>
        <taxon>Aspergillaceae</taxon>
        <taxon>Aspergillus</taxon>
        <taxon>Aspergillus subgen. Circumdati</taxon>
    </lineage>
</organism>
<dbReference type="GO" id="GO:0005634">
    <property type="term" value="C:nucleus"/>
    <property type="evidence" value="ECO:0007669"/>
    <property type="project" value="UniProtKB-SubCell"/>
</dbReference>
<name>A0A5N7CHV4_PETAA</name>
<dbReference type="CDD" id="cd00067">
    <property type="entry name" value="GAL4"/>
    <property type="match status" value="1"/>
</dbReference>
<accession>A0A5N7CHV4</accession>
<dbReference type="GO" id="GO:0008270">
    <property type="term" value="F:zinc ion binding"/>
    <property type="evidence" value="ECO:0007669"/>
    <property type="project" value="InterPro"/>
</dbReference>
<dbReference type="AlphaFoldDB" id="A0A5N7CHV4"/>
<dbReference type="GO" id="GO:0009893">
    <property type="term" value="P:positive regulation of metabolic process"/>
    <property type="evidence" value="ECO:0007669"/>
    <property type="project" value="UniProtKB-ARBA"/>
</dbReference>
<evidence type="ECO:0000256" key="3">
    <source>
        <dbReference type="ARBA" id="ARBA00023015"/>
    </source>
</evidence>
<reference evidence="8" key="1">
    <citation type="submission" date="2019-04" db="EMBL/GenBank/DDBJ databases">
        <title>Friends and foes A comparative genomics studyof 23 Aspergillus species from section Flavi.</title>
        <authorList>
            <consortium name="DOE Joint Genome Institute"/>
            <person name="Kjaerbolling I."/>
            <person name="Vesth T."/>
            <person name="Frisvad J.C."/>
            <person name="Nybo J.L."/>
            <person name="Theobald S."/>
            <person name="Kildgaard S."/>
            <person name="Isbrandt T."/>
            <person name="Kuo A."/>
            <person name="Sato A."/>
            <person name="Lyhne E.K."/>
            <person name="Kogle M.E."/>
            <person name="Wiebenga A."/>
            <person name="Kun R.S."/>
            <person name="Lubbers R.J."/>
            <person name="Makela M.R."/>
            <person name="Barry K."/>
            <person name="Chovatia M."/>
            <person name="Clum A."/>
            <person name="Daum C."/>
            <person name="Haridas S."/>
            <person name="He G."/>
            <person name="LaButti K."/>
            <person name="Lipzen A."/>
            <person name="Mondo S."/>
            <person name="Riley R."/>
            <person name="Salamov A."/>
            <person name="Simmons B.A."/>
            <person name="Magnuson J.K."/>
            <person name="Henrissat B."/>
            <person name="Mortensen U.H."/>
            <person name="Larsen T.O."/>
            <person name="Devries R.P."/>
            <person name="Grigoriev I.V."/>
            <person name="Machida M."/>
            <person name="Baker S.E."/>
            <person name="Andersen M.R."/>
        </authorList>
    </citation>
    <scope>NUCLEOTIDE SEQUENCE [LARGE SCALE GENOMIC DNA]</scope>
    <source>
        <strain evidence="8">IBT 14317</strain>
    </source>
</reference>
<dbReference type="SUPFAM" id="SSF57701">
    <property type="entry name" value="Zn2/Cys6 DNA-binding domain"/>
    <property type="match status" value="1"/>
</dbReference>
<gene>
    <name evidence="8" type="ORF">BDV23DRAFT_191198</name>
</gene>
<dbReference type="InterPro" id="IPR001138">
    <property type="entry name" value="Zn2Cys6_DnaBD"/>
</dbReference>
<evidence type="ECO:0000256" key="2">
    <source>
        <dbReference type="ARBA" id="ARBA00022723"/>
    </source>
</evidence>
<dbReference type="GO" id="GO:0006351">
    <property type="term" value="P:DNA-templated transcription"/>
    <property type="evidence" value="ECO:0007669"/>
    <property type="project" value="InterPro"/>
</dbReference>
<evidence type="ECO:0000256" key="4">
    <source>
        <dbReference type="ARBA" id="ARBA00023125"/>
    </source>
</evidence>
<keyword evidence="3" id="KW-0805">Transcription regulation</keyword>
<evidence type="ECO:0000256" key="6">
    <source>
        <dbReference type="ARBA" id="ARBA00023242"/>
    </source>
</evidence>
<dbReference type="PANTHER" id="PTHR47338:SF3">
    <property type="entry name" value="C6 FINGER DOMAIN TRANSCRIPTION FACTOR DBAA-RELATED"/>
    <property type="match status" value="1"/>
</dbReference>
<dbReference type="EMBL" id="ML735227">
    <property type="protein sequence ID" value="KAE8393741.1"/>
    <property type="molecule type" value="Genomic_DNA"/>
</dbReference>
<dbReference type="Proteomes" id="UP000326877">
    <property type="component" value="Unassembled WGS sequence"/>
</dbReference>
<dbReference type="PROSITE" id="PS00463">
    <property type="entry name" value="ZN2_CY6_FUNGAL_1"/>
    <property type="match status" value="1"/>
</dbReference>
<dbReference type="OrthoDB" id="3037908at2759"/>
<dbReference type="Gene3D" id="4.10.240.10">
    <property type="entry name" value="Zn(2)-C6 fungal-type DNA-binding domain"/>
    <property type="match status" value="1"/>
</dbReference>
<dbReference type="InterPro" id="IPR036864">
    <property type="entry name" value="Zn2-C6_fun-type_DNA-bd_sf"/>
</dbReference>
<dbReference type="PROSITE" id="PS50048">
    <property type="entry name" value="ZN2_CY6_FUNGAL_2"/>
    <property type="match status" value="1"/>
</dbReference>
<evidence type="ECO:0000259" key="7">
    <source>
        <dbReference type="PROSITE" id="PS50048"/>
    </source>
</evidence>
<keyword evidence="2" id="KW-0479">Metal-binding</keyword>
<evidence type="ECO:0000313" key="8">
    <source>
        <dbReference type="EMBL" id="KAE8393741.1"/>
    </source>
</evidence>
<dbReference type="GO" id="GO:0003677">
    <property type="term" value="F:DNA binding"/>
    <property type="evidence" value="ECO:0007669"/>
    <property type="project" value="UniProtKB-KW"/>
</dbReference>
<dbReference type="SMART" id="SM00066">
    <property type="entry name" value="GAL4"/>
    <property type="match status" value="1"/>
</dbReference>
<dbReference type="GO" id="GO:0000981">
    <property type="term" value="F:DNA-binding transcription factor activity, RNA polymerase II-specific"/>
    <property type="evidence" value="ECO:0007669"/>
    <property type="project" value="InterPro"/>
</dbReference>
<dbReference type="Pfam" id="PF00172">
    <property type="entry name" value="Zn_clus"/>
    <property type="match status" value="1"/>
</dbReference>
<evidence type="ECO:0000256" key="1">
    <source>
        <dbReference type="ARBA" id="ARBA00004123"/>
    </source>
</evidence>
<proteinExistence type="predicted"/>
<feature type="domain" description="Zn(2)-C6 fungal-type" evidence="7">
    <location>
        <begin position="19"/>
        <end position="49"/>
    </location>
</feature>
<dbReference type="InterPro" id="IPR050815">
    <property type="entry name" value="TF_fung"/>
</dbReference>